<keyword evidence="3" id="KW-1185">Reference proteome</keyword>
<evidence type="ECO:0000313" key="3">
    <source>
        <dbReference type="Proteomes" id="UP000324222"/>
    </source>
</evidence>
<evidence type="ECO:0000313" key="2">
    <source>
        <dbReference type="EMBL" id="MPC76049.1"/>
    </source>
</evidence>
<accession>A0A5B7I2B8</accession>
<dbReference type="AlphaFoldDB" id="A0A5B7I2B8"/>
<feature type="compositionally biased region" description="Basic residues" evidence="1">
    <location>
        <begin position="1"/>
        <end position="27"/>
    </location>
</feature>
<evidence type="ECO:0000256" key="1">
    <source>
        <dbReference type="SAM" id="MobiDB-lite"/>
    </source>
</evidence>
<gene>
    <name evidence="2" type="ORF">E2C01_070450</name>
</gene>
<dbReference type="Proteomes" id="UP000324222">
    <property type="component" value="Unassembled WGS sequence"/>
</dbReference>
<organism evidence="2 3">
    <name type="scientific">Portunus trituberculatus</name>
    <name type="common">Swimming crab</name>
    <name type="synonym">Neptunus trituberculatus</name>
    <dbReference type="NCBI Taxonomy" id="210409"/>
    <lineage>
        <taxon>Eukaryota</taxon>
        <taxon>Metazoa</taxon>
        <taxon>Ecdysozoa</taxon>
        <taxon>Arthropoda</taxon>
        <taxon>Crustacea</taxon>
        <taxon>Multicrustacea</taxon>
        <taxon>Malacostraca</taxon>
        <taxon>Eumalacostraca</taxon>
        <taxon>Eucarida</taxon>
        <taxon>Decapoda</taxon>
        <taxon>Pleocyemata</taxon>
        <taxon>Brachyura</taxon>
        <taxon>Eubrachyura</taxon>
        <taxon>Portunoidea</taxon>
        <taxon>Portunidae</taxon>
        <taxon>Portuninae</taxon>
        <taxon>Portunus</taxon>
    </lineage>
</organism>
<proteinExistence type="predicted"/>
<comment type="caution">
    <text evidence="2">The sequence shown here is derived from an EMBL/GenBank/DDBJ whole genome shotgun (WGS) entry which is preliminary data.</text>
</comment>
<reference evidence="2 3" key="1">
    <citation type="submission" date="2019-05" db="EMBL/GenBank/DDBJ databases">
        <title>Another draft genome of Portunus trituberculatus and its Hox gene families provides insights of decapod evolution.</title>
        <authorList>
            <person name="Jeong J.-H."/>
            <person name="Song I."/>
            <person name="Kim S."/>
            <person name="Choi T."/>
            <person name="Kim D."/>
            <person name="Ryu S."/>
            <person name="Kim W."/>
        </authorList>
    </citation>
    <scope>NUCLEOTIDE SEQUENCE [LARGE SCALE GENOMIC DNA]</scope>
    <source>
        <tissue evidence="2">Muscle</tissue>
    </source>
</reference>
<name>A0A5B7I2B8_PORTR</name>
<dbReference type="EMBL" id="VSRR010042462">
    <property type="protein sequence ID" value="MPC76049.1"/>
    <property type="molecule type" value="Genomic_DNA"/>
</dbReference>
<sequence>MGGSKKPKRYSSTRTKKLSACKRRASNKKCLEQREENGAPSTPSWMAPESDEEYLANGYNIRGYDQEGFSKSGFNKHGFKKMDYGPDGFNLFGFDSEGYNREGRNVVGLTRADYDVDGYDAYGADCYGYDRQGLNKYGYSAEDYGTNGLDNNGYTQNGLFHGVPGTSMIPTRYAMVRKGKEDPVYCGEVYGKLREHANLVVLNAQIEREKLYRFEDLVVDLSLKWTAWTSMHALGLL</sequence>
<protein>
    <submittedName>
        <fullName evidence="2">Uncharacterized protein</fullName>
    </submittedName>
</protein>
<feature type="region of interest" description="Disordered" evidence="1">
    <location>
        <begin position="1"/>
        <end position="49"/>
    </location>
</feature>